<dbReference type="EMBL" id="JBHSBU010000001">
    <property type="protein sequence ID" value="MFC4158763.1"/>
    <property type="molecule type" value="Genomic_DNA"/>
</dbReference>
<accession>A0ABV8MKV2</accession>
<dbReference type="InterPro" id="IPR030190">
    <property type="entry name" value="MacA_alpha-hairpin_sf"/>
</dbReference>
<dbReference type="PANTHER" id="PTHR32347">
    <property type="entry name" value="EFFLUX SYSTEM COMPONENT YKNX-RELATED"/>
    <property type="match status" value="1"/>
</dbReference>
<dbReference type="PANTHER" id="PTHR32347:SF23">
    <property type="entry name" value="BLL5650 PROTEIN"/>
    <property type="match status" value="1"/>
</dbReference>
<keyword evidence="4" id="KW-0732">Signal</keyword>
<comment type="subcellular location">
    <subcellularLocation>
        <location evidence="1">Cell envelope</location>
    </subcellularLocation>
</comment>
<name>A0ABV8MKV2_9NEIS</name>
<dbReference type="Proteomes" id="UP001595791">
    <property type="component" value="Unassembled WGS sequence"/>
</dbReference>
<organism evidence="5 6">
    <name type="scientific">Chitinimonas lacunae</name>
    <dbReference type="NCBI Taxonomy" id="1963018"/>
    <lineage>
        <taxon>Bacteria</taxon>
        <taxon>Pseudomonadati</taxon>
        <taxon>Pseudomonadota</taxon>
        <taxon>Betaproteobacteria</taxon>
        <taxon>Neisseriales</taxon>
        <taxon>Chitinibacteraceae</taxon>
        <taxon>Chitinimonas</taxon>
    </lineage>
</organism>
<comment type="caution">
    <text evidence="5">The sequence shown here is derived from an EMBL/GenBank/DDBJ whole genome shotgun (WGS) entry which is preliminary data.</text>
</comment>
<evidence type="ECO:0000313" key="6">
    <source>
        <dbReference type="Proteomes" id="UP001595791"/>
    </source>
</evidence>
<reference evidence="6" key="1">
    <citation type="journal article" date="2019" name="Int. J. Syst. Evol. Microbiol.">
        <title>The Global Catalogue of Microorganisms (GCM) 10K type strain sequencing project: providing services to taxonomists for standard genome sequencing and annotation.</title>
        <authorList>
            <consortium name="The Broad Institute Genomics Platform"/>
            <consortium name="The Broad Institute Genome Sequencing Center for Infectious Disease"/>
            <person name="Wu L."/>
            <person name="Ma J."/>
        </authorList>
    </citation>
    <scope>NUCLEOTIDE SEQUENCE [LARGE SCALE GENOMIC DNA]</scope>
    <source>
        <strain evidence="6">LMG 29894</strain>
    </source>
</reference>
<keyword evidence="6" id="KW-1185">Reference proteome</keyword>
<dbReference type="SUPFAM" id="SSF111369">
    <property type="entry name" value="HlyD-like secretion proteins"/>
    <property type="match status" value="2"/>
</dbReference>
<dbReference type="RefSeq" id="WP_378167978.1">
    <property type="nucleotide sequence ID" value="NZ_JBHSBU010000001.1"/>
</dbReference>
<feature type="coiled-coil region" evidence="3">
    <location>
        <begin position="64"/>
        <end position="91"/>
    </location>
</feature>
<feature type="signal peptide" evidence="4">
    <location>
        <begin position="1"/>
        <end position="19"/>
    </location>
</feature>
<evidence type="ECO:0000256" key="4">
    <source>
        <dbReference type="SAM" id="SignalP"/>
    </source>
</evidence>
<evidence type="ECO:0000256" key="2">
    <source>
        <dbReference type="ARBA" id="ARBA00023054"/>
    </source>
</evidence>
<keyword evidence="2 3" id="KW-0175">Coiled coil</keyword>
<protein>
    <submittedName>
        <fullName evidence="5">HlyD family secretion protein</fullName>
    </submittedName>
</protein>
<dbReference type="Gene3D" id="6.10.140.1990">
    <property type="match status" value="1"/>
</dbReference>
<dbReference type="Gene3D" id="2.40.30.170">
    <property type="match status" value="1"/>
</dbReference>
<evidence type="ECO:0000256" key="1">
    <source>
        <dbReference type="ARBA" id="ARBA00004196"/>
    </source>
</evidence>
<feature type="chain" id="PRO_5046831245" evidence="4">
    <location>
        <begin position="20"/>
        <end position="317"/>
    </location>
</feature>
<evidence type="ECO:0000313" key="5">
    <source>
        <dbReference type="EMBL" id="MFC4158763.1"/>
    </source>
</evidence>
<gene>
    <name evidence="5" type="ORF">ACFOW7_05230</name>
</gene>
<sequence length="317" mass="34037">MPLGLAALTLLLASCTAEAPETLSGYVEAETVRVAAPQAGRLLQLPIARGASARAGELLFVLEQESERAAVEEAEARLKRSQALAADLDKGRRQDELAALTAQRAVVVAQWRQSDAELVRQRRLAAAGFVSTASLDAAQARRDADQARLADLDAQLRLAGQGAREDQRLAARQESEAGAAALAQSRWRLGQKTVTAPLAARVEETYYRVGEWVPAGAPVLSLLAADGVKVRFFVPQARLGEFARGQRVELRCDGCPQAVTAVVDYVAREAEFTPPVIYSRDQRARLVFLVEARPVTAQDAASLRPGQPVEVARLVGA</sequence>
<proteinExistence type="predicted"/>
<evidence type="ECO:0000256" key="3">
    <source>
        <dbReference type="SAM" id="Coils"/>
    </source>
</evidence>
<dbReference type="InterPro" id="IPR050465">
    <property type="entry name" value="UPF0194_transport"/>
</dbReference>